<keyword evidence="3" id="KW-1185">Reference proteome</keyword>
<reference evidence="2" key="2">
    <citation type="submission" date="2022-01" db="EMBL/GenBank/DDBJ databases">
        <authorList>
            <person name="Yamashiro T."/>
            <person name="Shiraishi A."/>
            <person name="Satake H."/>
            <person name="Nakayama K."/>
        </authorList>
    </citation>
    <scope>NUCLEOTIDE SEQUENCE</scope>
</reference>
<name>A0ABQ5A0B4_9ASTR</name>
<dbReference type="EMBL" id="BQNB010011853">
    <property type="protein sequence ID" value="GJS95999.1"/>
    <property type="molecule type" value="Genomic_DNA"/>
</dbReference>
<reference evidence="2" key="1">
    <citation type="journal article" date="2022" name="Int. J. Mol. Sci.">
        <title>Draft Genome of Tanacetum Coccineum: Genomic Comparison of Closely Related Tanacetum-Family Plants.</title>
        <authorList>
            <person name="Yamashiro T."/>
            <person name="Shiraishi A."/>
            <person name="Nakayama K."/>
            <person name="Satake H."/>
        </authorList>
    </citation>
    <scope>NUCLEOTIDE SEQUENCE</scope>
</reference>
<feature type="transmembrane region" description="Helical" evidence="1">
    <location>
        <begin position="39"/>
        <end position="65"/>
    </location>
</feature>
<comment type="caution">
    <text evidence="2">The sequence shown here is derived from an EMBL/GenBank/DDBJ whole genome shotgun (WGS) entry which is preliminary data.</text>
</comment>
<proteinExistence type="predicted"/>
<accession>A0ABQ5A0B4</accession>
<evidence type="ECO:0000313" key="3">
    <source>
        <dbReference type="Proteomes" id="UP001151760"/>
    </source>
</evidence>
<keyword evidence="1" id="KW-1133">Transmembrane helix</keyword>
<organism evidence="2 3">
    <name type="scientific">Tanacetum coccineum</name>
    <dbReference type="NCBI Taxonomy" id="301880"/>
    <lineage>
        <taxon>Eukaryota</taxon>
        <taxon>Viridiplantae</taxon>
        <taxon>Streptophyta</taxon>
        <taxon>Embryophyta</taxon>
        <taxon>Tracheophyta</taxon>
        <taxon>Spermatophyta</taxon>
        <taxon>Magnoliopsida</taxon>
        <taxon>eudicotyledons</taxon>
        <taxon>Gunneridae</taxon>
        <taxon>Pentapetalae</taxon>
        <taxon>asterids</taxon>
        <taxon>campanulids</taxon>
        <taxon>Asterales</taxon>
        <taxon>Asteraceae</taxon>
        <taxon>Asteroideae</taxon>
        <taxon>Anthemideae</taxon>
        <taxon>Anthemidinae</taxon>
        <taxon>Tanacetum</taxon>
    </lineage>
</organism>
<evidence type="ECO:0000256" key="1">
    <source>
        <dbReference type="SAM" id="Phobius"/>
    </source>
</evidence>
<protein>
    <submittedName>
        <fullName evidence="2">Uncharacterized protein</fullName>
    </submittedName>
</protein>
<keyword evidence="1" id="KW-0472">Membrane</keyword>
<dbReference type="Proteomes" id="UP001151760">
    <property type="component" value="Unassembled WGS sequence"/>
</dbReference>
<sequence>MTGTVAVKETGLYSLWCLRIPTTSFSNASVMFESEATRWLFFVIFSLLALGTNCSSETIAAYGFAFDMLDSENKIQS</sequence>
<evidence type="ECO:0000313" key="2">
    <source>
        <dbReference type="EMBL" id="GJS95999.1"/>
    </source>
</evidence>
<keyword evidence="1" id="KW-0812">Transmembrane</keyword>
<gene>
    <name evidence="2" type="ORF">Tco_0802967</name>
</gene>